<comment type="subcellular location">
    <subcellularLocation>
        <location evidence="1">Cell membrane</location>
        <topology evidence="1">Multi-pass membrane protein</topology>
    </subcellularLocation>
</comment>
<keyword evidence="4 6" id="KW-1133">Transmembrane helix</keyword>
<dbReference type="EMBL" id="CP124755">
    <property type="protein sequence ID" value="WGZ92016.1"/>
    <property type="molecule type" value="Genomic_DNA"/>
</dbReference>
<feature type="transmembrane region" description="Helical" evidence="6">
    <location>
        <begin position="202"/>
        <end position="221"/>
    </location>
</feature>
<accession>A0AA95H7G6</accession>
<dbReference type="SUPFAM" id="SSF81342">
    <property type="entry name" value="Transmembrane di-heme cytochromes"/>
    <property type="match status" value="1"/>
</dbReference>
<reference evidence="8" key="2">
    <citation type="submission" date="2023-04" db="EMBL/GenBank/DDBJ databases">
        <authorList>
            <person name="Beletskiy A.V."/>
            <person name="Mardanov A.V."/>
            <person name="Ravin N.V."/>
        </authorList>
    </citation>
    <scope>NUCLEOTIDE SEQUENCE</scope>
    <source>
        <strain evidence="8">GKL-01</strain>
    </source>
</reference>
<dbReference type="PANTHER" id="PTHR30485:SF2">
    <property type="entry name" value="BLL0597 PROTEIN"/>
    <property type="match status" value="1"/>
</dbReference>
<feature type="transmembrane region" description="Helical" evidence="6">
    <location>
        <begin position="99"/>
        <end position="121"/>
    </location>
</feature>
<evidence type="ECO:0000256" key="1">
    <source>
        <dbReference type="ARBA" id="ARBA00004651"/>
    </source>
</evidence>
<evidence type="ECO:0000256" key="2">
    <source>
        <dbReference type="ARBA" id="ARBA00022475"/>
    </source>
</evidence>
<gene>
    <name evidence="8" type="ORF">QJT80_05930</name>
</gene>
<dbReference type="Proteomes" id="UP001300672">
    <property type="component" value="Chromosome"/>
</dbReference>
<dbReference type="InterPro" id="IPR011577">
    <property type="entry name" value="Cyt_b561_bac/Ni-Hgenase"/>
</dbReference>
<evidence type="ECO:0000313" key="8">
    <source>
        <dbReference type="EMBL" id="WGZ92016.1"/>
    </source>
</evidence>
<feature type="domain" description="Cytochrome b561 bacterial/Ni-hydrogenase" evidence="7">
    <location>
        <begin position="9"/>
        <end position="182"/>
    </location>
</feature>
<dbReference type="GO" id="GO:0022904">
    <property type="term" value="P:respiratory electron transport chain"/>
    <property type="evidence" value="ECO:0007669"/>
    <property type="project" value="InterPro"/>
</dbReference>
<evidence type="ECO:0000256" key="4">
    <source>
        <dbReference type="ARBA" id="ARBA00022989"/>
    </source>
</evidence>
<evidence type="ECO:0000256" key="5">
    <source>
        <dbReference type="ARBA" id="ARBA00023136"/>
    </source>
</evidence>
<feature type="transmembrane region" description="Helical" evidence="6">
    <location>
        <begin position="12"/>
        <end position="31"/>
    </location>
</feature>
<dbReference type="PANTHER" id="PTHR30485">
    <property type="entry name" value="NI/FE-HYDROGENASE 1 B-TYPE CYTOCHROME SUBUNIT"/>
    <property type="match status" value="1"/>
</dbReference>
<keyword evidence="2" id="KW-1003">Cell membrane</keyword>
<feature type="transmembrane region" description="Helical" evidence="6">
    <location>
        <begin position="149"/>
        <end position="170"/>
    </location>
</feature>
<dbReference type="GO" id="GO:0020037">
    <property type="term" value="F:heme binding"/>
    <property type="evidence" value="ECO:0007669"/>
    <property type="project" value="TreeGrafter"/>
</dbReference>
<evidence type="ECO:0000256" key="6">
    <source>
        <dbReference type="SAM" id="Phobius"/>
    </source>
</evidence>
<evidence type="ECO:0000256" key="3">
    <source>
        <dbReference type="ARBA" id="ARBA00022692"/>
    </source>
</evidence>
<reference evidence="8" key="1">
    <citation type="journal article" date="2023" name="Int. J. Mol. Sci.">
        <title>Metagenomics Revealed a New Genus 'Candidatus Thiocaldithrix dubininis' gen. nov., sp. nov. and a New Species 'Candidatus Thiothrix putei' sp. nov. in the Family Thiotrichaceae, Some Members of Which Have Traits of Both Na+- and H+-Motive Energetics.</title>
        <authorList>
            <person name="Ravin N.V."/>
            <person name="Muntyan M.S."/>
            <person name="Smolyakov D.D."/>
            <person name="Rudenko T.S."/>
            <person name="Beletsky A.V."/>
            <person name="Mardanov A.V."/>
            <person name="Grabovich M.Y."/>
        </authorList>
    </citation>
    <scope>NUCLEOTIDE SEQUENCE</scope>
    <source>
        <strain evidence="8">GKL-01</strain>
    </source>
</reference>
<sequence length="225" mass="25375">MDTTSIRIWDLPIRIFHWTLVASIGFAWFTAETGGNWMEWHERTGIFILSLVIWRIIWGFVGSDTARFTQFLKSPFYALHHVQEMRQQATAYHAGHNPLGAWMVIALLAMILVQGMTGLFATDDIATEGPLAHLVSSSTSETLTRLHHLGFNIIMILASIHVAAVLFYRFAKHTNLIKPMVLGTADWPNAQQPQPEKLQFKAAWIGLVLWVGVYVILNLVLKLAA</sequence>
<organism evidence="8">
    <name type="scientific">Candidatus Thiocaldithrix dubininis</name>
    <dbReference type="NCBI Taxonomy" id="3080823"/>
    <lineage>
        <taxon>Bacteria</taxon>
        <taxon>Pseudomonadati</taxon>
        <taxon>Pseudomonadota</taxon>
        <taxon>Gammaproteobacteria</taxon>
        <taxon>Thiotrichales</taxon>
        <taxon>Thiotrichaceae</taxon>
        <taxon>Candidatus Thiocaldithrix</taxon>
    </lineage>
</organism>
<dbReference type="Pfam" id="PF01292">
    <property type="entry name" value="Ni_hydr_CYTB"/>
    <property type="match status" value="1"/>
</dbReference>
<dbReference type="KEGG" id="tdu:QJT80_05930"/>
<feature type="transmembrane region" description="Helical" evidence="6">
    <location>
        <begin position="43"/>
        <end position="61"/>
    </location>
</feature>
<protein>
    <submittedName>
        <fullName evidence="8">Cytochrome b/b6 domain-containing protein</fullName>
    </submittedName>
</protein>
<dbReference type="InterPro" id="IPR016174">
    <property type="entry name" value="Di-haem_cyt_TM"/>
</dbReference>
<name>A0AA95H7G6_9GAMM</name>
<dbReference type="GO" id="GO:0009055">
    <property type="term" value="F:electron transfer activity"/>
    <property type="evidence" value="ECO:0007669"/>
    <property type="project" value="InterPro"/>
</dbReference>
<keyword evidence="3 6" id="KW-0812">Transmembrane</keyword>
<dbReference type="Gene3D" id="1.20.950.20">
    <property type="entry name" value="Transmembrane di-heme cytochromes, Chain C"/>
    <property type="match status" value="1"/>
</dbReference>
<evidence type="ECO:0000259" key="7">
    <source>
        <dbReference type="Pfam" id="PF01292"/>
    </source>
</evidence>
<dbReference type="InterPro" id="IPR051542">
    <property type="entry name" value="Hydrogenase_cytochrome"/>
</dbReference>
<dbReference type="AlphaFoldDB" id="A0AA95H7G6"/>
<keyword evidence="5 6" id="KW-0472">Membrane</keyword>
<proteinExistence type="predicted"/>
<dbReference type="GO" id="GO:0005886">
    <property type="term" value="C:plasma membrane"/>
    <property type="evidence" value="ECO:0007669"/>
    <property type="project" value="UniProtKB-SubCell"/>
</dbReference>